<dbReference type="EMBL" id="JAGIXG020000005">
    <property type="protein sequence ID" value="KAI6784027.1"/>
    <property type="molecule type" value="Genomic_DNA"/>
</dbReference>
<organism evidence="5 6">
    <name type="scientific">Emericellopsis cladophorae</name>
    <dbReference type="NCBI Taxonomy" id="2686198"/>
    <lineage>
        <taxon>Eukaryota</taxon>
        <taxon>Fungi</taxon>
        <taxon>Dikarya</taxon>
        <taxon>Ascomycota</taxon>
        <taxon>Pezizomycotina</taxon>
        <taxon>Sordariomycetes</taxon>
        <taxon>Hypocreomycetidae</taxon>
        <taxon>Hypocreales</taxon>
        <taxon>Bionectriaceae</taxon>
        <taxon>Emericellopsis</taxon>
    </lineage>
</organism>
<dbReference type="InterPro" id="IPR000352">
    <property type="entry name" value="Pep_chain_release_fac_I"/>
</dbReference>
<feature type="domain" description="Prokaryotic-type class I peptide chain release factors" evidence="4">
    <location>
        <begin position="283"/>
        <end position="299"/>
    </location>
</feature>
<keyword evidence="2" id="KW-0488">Methylation</keyword>
<dbReference type="GeneID" id="75831059"/>
<evidence type="ECO:0000256" key="1">
    <source>
        <dbReference type="ARBA" id="ARBA00010835"/>
    </source>
</evidence>
<dbReference type="FunFam" id="3.30.160.20:FF:000070">
    <property type="entry name" value="Related to MRF1-peptide chain release factor, mitochondrial"/>
    <property type="match status" value="1"/>
</dbReference>
<evidence type="ECO:0000313" key="6">
    <source>
        <dbReference type="Proteomes" id="UP001055219"/>
    </source>
</evidence>
<dbReference type="Gene3D" id="6.10.140.1950">
    <property type="match status" value="1"/>
</dbReference>
<reference evidence="5" key="1">
    <citation type="journal article" date="2021" name="J Fungi (Basel)">
        <title>Genomic and Metabolomic Analyses of the Marine Fungus Emericellopsis cladophorae: Insights into Saltwater Adaptability Mechanisms and Its Biosynthetic Potential.</title>
        <authorList>
            <person name="Goncalves M.F.M."/>
            <person name="Hilario S."/>
            <person name="Van de Peer Y."/>
            <person name="Esteves A.C."/>
            <person name="Alves A."/>
        </authorList>
    </citation>
    <scope>NUCLEOTIDE SEQUENCE</scope>
    <source>
        <strain evidence="5">MUM 19.33</strain>
    </source>
</reference>
<proteinExistence type="inferred from homology"/>
<dbReference type="GO" id="GO:0032543">
    <property type="term" value="P:mitochondrial translation"/>
    <property type="evidence" value="ECO:0007669"/>
    <property type="project" value="UniProtKB-ARBA"/>
</dbReference>
<dbReference type="Proteomes" id="UP001055219">
    <property type="component" value="Unassembled WGS sequence"/>
</dbReference>
<evidence type="ECO:0000313" key="5">
    <source>
        <dbReference type="EMBL" id="KAI6784027.1"/>
    </source>
</evidence>
<dbReference type="PANTHER" id="PTHR43804">
    <property type="entry name" value="LD18447P"/>
    <property type="match status" value="1"/>
</dbReference>
<dbReference type="PANTHER" id="PTHR43804:SF7">
    <property type="entry name" value="LD18447P"/>
    <property type="match status" value="1"/>
</dbReference>
<dbReference type="SMART" id="SM00937">
    <property type="entry name" value="PCRF"/>
    <property type="match status" value="1"/>
</dbReference>
<dbReference type="GO" id="GO:0003747">
    <property type="term" value="F:translation release factor activity"/>
    <property type="evidence" value="ECO:0007669"/>
    <property type="project" value="InterPro"/>
</dbReference>
<name>A0A9Q0BG10_9HYPO</name>
<accession>A0A9Q0BG10</accession>
<dbReference type="Pfam" id="PF00472">
    <property type="entry name" value="RF-1"/>
    <property type="match status" value="1"/>
</dbReference>
<evidence type="ECO:0000256" key="2">
    <source>
        <dbReference type="ARBA" id="ARBA00022481"/>
    </source>
</evidence>
<keyword evidence="6" id="KW-1185">Reference proteome</keyword>
<dbReference type="OrthoDB" id="2019491at2759"/>
<dbReference type="Gene3D" id="3.30.160.20">
    <property type="match status" value="1"/>
</dbReference>
<dbReference type="SUPFAM" id="SSF75620">
    <property type="entry name" value="Release factor"/>
    <property type="match status" value="1"/>
</dbReference>
<dbReference type="Gene3D" id="3.30.70.1660">
    <property type="match status" value="1"/>
</dbReference>
<protein>
    <submittedName>
        <fullName evidence="5">Peptide chain release factor-like protein</fullName>
    </submittedName>
</protein>
<evidence type="ECO:0000256" key="3">
    <source>
        <dbReference type="ARBA" id="ARBA00022917"/>
    </source>
</evidence>
<dbReference type="Pfam" id="PF03462">
    <property type="entry name" value="PCRF"/>
    <property type="match status" value="1"/>
</dbReference>
<keyword evidence="3" id="KW-0648">Protein biosynthesis</keyword>
<dbReference type="InterPro" id="IPR045853">
    <property type="entry name" value="Pep_chain_release_fac_I_sf"/>
</dbReference>
<dbReference type="GO" id="GO:0005739">
    <property type="term" value="C:mitochondrion"/>
    <property type="evidence" value="ECO:0007669"/>
    <property type="project" value="UniProtKB-ARBA"/>
</dbReference>
<sequence length="429" mass="47860">MPPPAQWICRTCLRALRPPLARQFVRQATTAAGDSKLAPALLTRAQNLSAEYANLQSTLEKSFSQAAAKRAGEISSVAGALAAYNNSRSSIDDLTSLLADPDSDAELASIARDELATEEEKLVMLEKELGRSLAPKDQFDELPCMIEFRPGPGGTESRYFTDTLFNMYQSFCQRRGMRTNVLKYESADSAGDTKSAEGELPLQEAVLEILDPGAYGQFRTEAGMHRVQRVPSTEAKGRVHTSVAALWVLPLFPETGAGSSIDPDDPESEFYVDPSEVKVETMRARGAGGQHVNKTESAIRITHIPTGESVSMQDHRSQGRNRQEAWKILRSRIADKRREQREAEAAQLRDSVLTVKQIHRGEKIRTYNYNQDRCTDHRAGFDTNNLRDVLEGGEGLDKVMAASREWMLQRDIEMLTLEEETKQKKQQKK</sequence>
<gene>
    <name evidence="5" type="ORF">J7T54_004573</name>
</gene>
<dbReference type="RefSeq" id="XP_051364883.1">
    <property type="nucleotide sequence ID" value="XM_051503240.1"/>
</dbReference>
<evidence type="ECO:0000259" key="4">
    <source>
        <dbReference type="PROSITE" id="PS00745"/>
    </source>
</evidence>
<reference evidence="5" key="2">
    <citation type="submission" date="2022-07" db="EMBL/GenBank/DDBJ databases">
        <authorList>
            <person name="Goncalves M.F.M."/>
            <person name="Hilario S."/>
            <person name="Van De Peer Y."/>
            <person name="Esteves A.C."/>
            <person name="Alves A."/>
        </authorList>
    </citation>
    <scope>NUCLEOTIDE SEQUENCE</scope>
    <source>
        <strain evidence="5">MUM 19.33</strain>
    </source>
</reference>
<comment type="similarity">
    <text evidence="1">Belongs to the prokaryotic/mitochondrial release factor family.</text>
</comment>
<dbReference type="PROSITE" id="PS00745">
    <property type="entry name" value="RF_PROK_I"/>
    <property type="match status" value="1"/>
</dbReference>
<comment type="caution">
    <text evidence="5">The sequence shown here is derived from an EMBL/GenBank/DDBJ whole genome shotgun (WGS) entry which is preliminary data.</text>
</comment>
<dbReference type="AlphaFoldDB" id="A0A9Q0BG10"/>
<dbReference type="InterPro" id="IPR005139">
    <property type="entry name" value="PCRF"/>
</dbReference>
<dbReference type="InterPro" id="IPR050057">
    <property type="entry name" value="Prokaryotic/Mito_RF"/>
</dbReference>